<organism evidence="1 2">
    <name type="scientific">Paludibaculum fermentans</name>
    <dbReference type="NCBI Taxonomy" id="1473598"/>
    <lineage>
        <taxon>Bacteria</taxon>
        <taxon>Pseudomonadati</taxon>
        <taxon>Acidobacteriota</taxon>
        <taxon>Terriglobia</taxon>
        <taxon>Bryobacterales</taxon>
        <taxon>Bryobacteraceae</taxon>
        <taxon>Paludibaculum</taxon>
    </lineage>
</organism>
<evidence type="ECO:0000313" key="2">
    <source>
        <dbReference type="Proteomes" id="UP000593892"/>
    </source>
</evidence>
<proteinExistence type="predicted"/>
<dbReference type="EMBL" id="CP063849">
    <property type="protein sequence ID" value="QOY90670.1"/>
    <property type="molecule type" value="Genomic_DNA"/>
</dbReference>
<protein>
    <submittedName>
        <fullName evidence="1">Uncharacterized protein</fullName>
    </submittedName>
</protein>
<accession>A0A7S7SP05</accession>
<dbReference type="AlphaFoldDB" id="A0A7S7SP05"/>
<gene>
    <name evidence="1" type="ORF">IRI77_12195</name>
</gene>
<reference evidence="1 2" key="1">
    <citation type="submission" date="2020-10" db="EMBL/GenBank/DDBJ databases">
        <title>Complete genome sequence of Paludibaculum fermentans P105T, a facultatively anaerobic acidobacterium capable of dissimilatory Fe(III) reduction.</title>
        <authorList>
            <person name="Dedysh S.N."/>
            <person name="Beletsky A.V."/>
            <person name="Kulichevskaya I.S."/>
            <person name="Mardanov A.V."/>
            <person name="Ravin N.V."/>
        </authorList>
    </citation>
    <scope>NUCLEOTIDE SEQUENCE [LARGE SCALE GENOMIC DNA]</scope>
    <source>
        <strain evidence="1 2">P105</strain>
    </source>
</reference>
<name>A0A7S7SP05_PALFE</name>
<keyword evidence="2" id="KW-1185">Reference proteome</keyword>
<dbReference type="Proteomes" id="UP000593892">
    <property type="component" value="Chromosome"/>
</dbReference>
<dbReference type="KEGG" id="pfer:IRI77_12195"/>
<dbReference type="RefSeq" id="WP_194452329.1">
    <property type="nucleotide sequence ID" value="NZ_CP063849.1"/>
</dbReference>
<evidence type="ECO:0000313" key="1">
    <source>
        <dbReference type="EMBL" id="QOY90670.1"/>
    </source>
</evidence>
<sequence>MPATTLGVSSGRTFGAARTGLFVGCSSVGHQVTGHSCHNRTQQMTVKHTWTFKSRFRSKAYSWKGSNLAIKRLKEAVSEIRKVSRTDAVTAADGAVNLFERFWPSLEHIDTSSGALGSAVNCTQEQLLPLVIEAPADRKTRDKWLDRLWQAIQDDGVDYLWPVQDNWGALCASPAVASQWADQFTGIIRMAWSDPQRSGYFRGTSLCFSSLLAAGRHQDLWGILALARFPFWHHRKYGVDALLKDGRVEEALAYAEASRGLNQPDHEIDAACELILLNAGRVDEAYARYALTSGERSTGVATFREIARKYPKRDPAGILIDLARSSGETGRYFAAAKDAGFHDLALGFAEAGRTDPRTLSRAARDLAEKNPAFAYKVGKLALERFLQGYGYEVTPLDVLDAYRHFVNAAGKIGRVGAANHDAITLANAATAQKSNPLADALLRRIHSGAWPR</sequence>